<dbReference type="Gene3D" id="2.170.130.10">
    <property type="entry name" value="TonB-dependent receptor, plug domain"/>
    <property type="match status" value="1"/>
</dbReference>
<dbReference type="Pfam" id="PF00593">
    <property type="entry name" value="TonB_dep_Rec_b-barrel"/>
    <property type="match status" value="1"/>
</dbReference>
<dbReference type="NCBIfam" id="TIGR04057">
    <property type="entry name" value="SusC_RagA_signa"/>
    <property type="match status" value="1"/>
</dbReference>
<dbReference type="InterPro" id="IPR037066">
    <property type="entry name" value="Plug_dom_sf"/>
</dbReference>
<organism evidence="14 15">
    <name type="scientific">Bacteroides clarus</name>
    <dbReference type="NCBI Taxonomy" id="626929"/>
    <lineage>
        <taxon>Bacteria</taxon>
        <taxon>Pseudomonadati</taxon>
        <taxon>Bacteroidota</taxon>
        <taxon>Bacteroidia</taxon>
        <taxon>Bacteroidales</taxon>
        <taxon>Bacteroidaceae</taxon>
        <taxon>Bacteroides</taxon>
    </lineage>
</organism>
<protein>
    <submittedName>
        <fullName evidence="14">TonB-dependent receptor</fullName>
    </submittedName>
</protein>
<evidence type="ECO:0000256" key="5">
    <source>
        <dbReference type="ARBA" id="ARBA00022729"/>
    </source>
</evidence>
<feature type="domain" description="TonB-dependent receptor plug" evidence="13">
    <location>
        <begin position="68"/>
        <end position="187"/>
    </location>
</feature>
<proteinExistence type="inferred from homology"/>
<keyword evidence="9 10" id="KW-0998">Cell outer membrane</keyword>
<evidence type="ECO:0000313" key="15">
    <source>
        <dbReference type="Proteomes" id="UP000284366"/>
    </source>
</evidence>
<dbReference type="NCBIfam" id="TIGR04056">
    <property type="entry name" value="OMP_RagA_SusC"/>
    <property type="match status" value="1"/>
</dbReference>
<evidence type="ECO:0000256" key="1">
    <source>
        <dbReference type="ARBA" id="ARBA00004571"/>
    </source>
</evidence>
<dbReference type="Proteomes" id="UP000284366">
    <property type="component" value="Unassembled WGS sequence"/>
</dbReference>
<keyword evidence="5" id="KW-0732">Signal</keyword>
<comment type="similarity">
    <text evidence="10 11">Belongs to the TonB-dependent receptor family.</text>
</comment>
<evidence type="ECO:0000256" key="3">
    <source>
        <dbReference type="ARBA" id="ARBA00022452"/>
    </source>
</evidence>
<evidence type="ECO:0000256" key="2">
    <source>
        <dbReference type="ARBA" id="ARBA00022448"/>
    </source>
</evidence>
<dbReference type="InterPro" id="IPR000531">
    <property type="entry name" value="Beta-barrel_TonB"/>
</dbReference>
<dbReference type="GO" id="GO:0015344">
    <property type="term" value="F:siderophore uptake transmembrane transporter activity"/>
    <property type="evidence" value="ECO:0007669"/>
    <property type="project" value="TreeGrafter"/>
</dbReference>
<dbReference type="Gene3D" id="2.40.170.20">
    <property type="entry name" value="TonB-dependent receptor, beta-barrel domain"/>
    <property type="match status" value="1"/>
</dbReference>
<dbReference type="PANTHER" id="PTHR30069">
    <property type="entry name" value="TONB-DEPENDENT OUTER MEMBRANE RECEPTOR"/>
    <property type="match status" value="1"/>
</dbReference>
<dbReference type="InterPro" id="IPR023997">
    <property type="entry name" value="TonB-dep_OMP_SusC/RagA_CS"/>
</dbReference>
<dbReference type="InterPro" id="IPR036942">
    <property type="entry name" value="Beta-barrel_TonB_sf"/>
</dbReference>
<keyword evidence="3 10" id="KW-1134">Transmembrane beta strand</keyword>
<evidence type="ECO:0000256" key="10">
    <source>
        <dbReference type="PROSITE-ProRule" id="PRU01360"/>
    </source>
</evidence>
<name>A0A412XWR5_9BACE</name>
<evidence type="ECO:0000259" key="12">
    <source>
        <dbReference type="Pfam" id="PF00593"/>
    </source>
</evidence>
<dbReference type="InterPro" id="IPR012910">
    <property type="entry name" value="Plug_dom"/>
</dbReference>
<dbReference type="GO" id="GO:0009279">
    <property type="term" value="C:cell outer membrane"/>
    <property type="evidence" value="ECO:0007669"/>
    <property type="project" value="UniProtKB-SubCell"/>
</dbReference>
<dbReference type="PROSITE" id="PS52016">
    <property type="entry name" value="TONB_DEPENDENT_REC_3"/>
    <property type="match status" value="1"/>
</dbReference>
<evidence type="ECO:0000256" key="8">
    <source>
        <dbReference type="ARBA" id="ARBA00023170"/>
    </source>
</evidence>
<evidence type="ECO:0000256" key="4">
    <source>
        <dbReference type="ARBA" id="ARBA00022692"/>
    </source>
</evidence>
<keyword evidence="4 10" id="KW-0812">Transmembrane</keyword>
<dbReference type="InterPro" id="IPR039426">
    <property type="entry name" value="TonB-dep_rcpt-like"/>
</dbReference>
<gene>
    <name evidence="14" type="ORF">DWW09_15645</name>
</gene>
<sequence length="974" mass="108746">MQFVNCSFIYIYVYDSSAKTLQISFVGMQTQEVTIKPNVKVVMKSDSEMLDEVMVVAYGTAKKSSFTGAASSVSGDKTLKDIPVSSFEEALAGSTPGLTINSTSGQPGAGLQIRVRGTGSMNATNEPLYVIDGVPVVSGDIAVSAVNNDSKAFNVMASINPSDIENITVLKDAAAASLYGSRAANGVILITTKHGKAGKTRINFKANWGFSDWAMKNRKSVNGKQRHELTYEACYNEATIYGIPDSEGNYNGPASDADAKAYAQEMADYYADANYNVDWEDAFFRKHGSSQNYEFSAQGGDERNSFFASLAYKKEEGKAKTSSLDGFMGRINAVHRSADNKWQMGANISLSKQNSSVTSEGTAYANPFFLVNYVCSPNMPIYDENGDYYLHPVLQQVFTHTHPVEDINLDKNESKVFRSFNNLWASYQIIEGLTLKESISYDYINNTSVTYWPLSSNNGVMNNGLGATYPVQQHNIYSSTTLNYAKTFNNKHNVDALIGWDIDDRRKEYVLATASGYPHDKLPESINASTPLEGFSYYTEDHLLSLLSRVNYDYDNKYYFSANYRRDGSSRLGANNRWANFWSVSAAWRMTQEKFMENVSFINDLKIRASYGINGTLPNDLYGHLSLYGYGYNYQTIAGSAPASVPNPDLSWERNNNFNIGFDARLFDRLGITFDYYTRKTTDLLQDVPTSMVVGFTSMLKNVGEMTNKGVELDINVDVFKNGPVKWNTGLALSHNSNKVSKLYGGKDIIDGTSIIREGESYYSWWSREWAGVDPATGEEQWVLNTENEDGSLNRELTKDPSKAQRVIIGKPDPKLTGGWRNSVSWKGLELNMLFNFSLGGKLFDSMRTSITDTDGYYIYYNTSIDQMNRWQKPGDVTDVPRRINNYIYGNYGSSRFMKDLNYLRLKSLSLSYTLPKQWVSRAQMENVRVFVSGSNLLTLTSYDNVDPEQPINGIPTFALPALKSVTFGIEIGF</sequence>
<dbReference type="InterPro" id="IPR023996">
    <property type="entry name" value="TonB-dep_OMP_SusC/RagA"/>
</dbReference>
<evidence type="ECO:0000256" key="9">
    <source>
        <dbReference type="ARBA" id="ARBA00023237"/>
    </source>
</evidence>
<comment type="caution">
    <text evidence="14">The sequence shown here is derived from an EMBL/GenBank/DDBJ whole genome shotgun (WGS) entry which is preliminary data.</text>
</comment>
<dbReference type="AlphaFoldDB" id="A0A412XWR5"/>
<comment type="subcellular location">
    <subcellularLocation>
        <location evidence="1 10">Cell outer membrane</location>
        <topology evidence="1 10">Multi-pass membrane protein</topology>
    </subcellularLocation>
</comment>
<evidence type="ECO:0000256" key="11">
    <source>
        <dbReference type="RuleBase" id="RU003357"/>
    </source>
</evidence>
<accession>A0A412XWR5</accession>
<evidence type="ECO:0000313" key="14">
    <source>
        <dbReference type="EMBL" id="RGV49820.1"/>
    </source>
</evidence>
<dbReference type="FunFam" id="2.170.130.10:FF:000008">
    <property type="entry name" value="SusC/RagA family TonB-linked outer membrane protein"/>
    <property type="match status" value="1"/>
</dbReference>
<keyword evidence="7 10" id="KW-0472">Membrane</keyword>
<dbReference type="EMBL" id="QRZG01000034">
    <property type="protein sequence ID" value="RGV49820.1"/>
    <property type="molecule type" value="Genomic_DNA"/>
</dbReference>
<evidence type="ECO:0000259" key="13">
    <source>
        <dbReference type="Pfam" id="PF07715"/>
    </source>
</evidence>
<evidence type="ECO:0000256" key="7">
    <source>
        <dbReference type="ARBA" id="ARBA00023136"/>
    </source>
</evidence>
<keyword evidence="8 14" id="KW-0675">Receptor</keyword>
<dbReference type="SUPFAM" id="SSF56935">
    <property type="entry name" value="Porins"/>
    <property type="match status" value="1"/>
</dbReference>
<reference evidence="14 15" key="1">
    <citation type="submission" date="2018-08" db="EMBL/GenBank/DDBJ databases">
        <title>A genome reference for cultivated species of the human gut microbiota.</title>
        <authorList>
            <person name="Zou Y."/>
            <person name="Xue W."/>
            <person name="Luo G."/>
        </authorList>
    </citation>
    <scope>NUCLEOTIDE SEQUENCE [LARGE SCALE GENOMIC DNA]</scope>
    <source>
        <strain evidence="14 15">AF14-27</strain>
    </source>
</reference>
<dbReference type="Pfam" id="PF07715">
    <property type="entry name" value="Plug"/>
    <property type="match status" value="1"/>
</dbReference>
<feature type="domain" description="TonB-dependent receptor-like beta-barrel" evidence="12">
    <location>
        <begin position="421"/>
        <end position="937"/>
    </location>
</feature>
<dbReference type="GO" id="GO:0044718">
    <property type="term" value="P:siderophore transmembrane transport"/>
    <property type="evidence" value="ECO:0007669"/>
    <property type="project" value="TreeGrafter"/>
</dbReference>
<keyword evidence="2 10" id="KW-0813">Transport</keyword>
<dbReference type="PANTHER" id="PTHR30069:SF29">
    <property type="entry name" value="HEMOGLOBIN AND HEMOGLOBIN-HAPTOGLOBIN-BINDING PROTEIN 1-RELATED"/>
    <property type="match status" value="1"/>
</dbReference>
<keyword evidence="6 11" id="KW-0798">TonB box</keyword>
<evidence type="ECO:0000256" key="6">
    <source>
        <dbReference type="ARBA" id="ARBA00023077"/>
    </source>
</evidence>